<accession>A0A1Y0B2U5</accession>
<sequence>MLRWCPRCSLSSFCSRSRRAFSRGPIKQAVASESGQEDIAQSRQAANSICAKVQ</sequence>
<proteinExistence type="predicted"/>
<evidence type="ECO:0000313" key="1">
    <source>
        <dbReference type="EMBL" id="ART31720.1"/>
    </source>
</evidence>
<name>A0A1Y0B2U5_9LAMI</name>
<organism evidence="1">
    <name type="scientific">Utricularia reniformis</name>
    <dbReference type="NCBI Taxonomy" id="192314"/>
    <lineage>
        <taxon>Eukaryota</taxon>
        <taxon>Viridiplantae</taxon>
        <taxon>Streptophyta</taxon>
        <taxon>Embryophyta</taxon>
        <taxon>Tracheophyta</taxon>
        <taxon>Spermatophyta</taxon>
        <taxon>Magnoliopsida</taxon>
        <taxon>eudicotyledons</taxon>
        <taxon>Gunneridae</taxon>
        <taxon>Pentapetalae</taxon>
        <taxon>asterids</taxon>
        <taxon>lamiids</taxon>
        <taxon>Lamiales</taxon>
        <taxon>Lentibulariaceae</taxon>
        <taxon>Utricularia</taxon>
    </lineage>
</organism>
<dbReference type="AlphaFoldDB" id="A0A1Y0B2U5"/>
<protein>
    <submittedName>
        <fullName evidence="1">Uncharacterized protein</fullName>
    </submittedName>
</protein>
<dbReference type="EMBL" id="KY774314">
    <property type="protein sequence ID" value="ART31720.1"/>
    <property type="molecule type" value="Genomic_DNA"/>
</dbReference>
<reference evidence="1" key="1">
    <citation type="submission" date="2017-03" db="EMBL/GenBank/DDBJ databases">
        <title>The mitochondrial genome of the carnivorous plant Utricularia reniformis (Lentibulariaceae): structure, comparative analysis and evolutionary landmarks.</title>
        <authorList>
            <person name="Silva S.R."/>
            <person name="Alvarenga D.O."/>
            <person name="Michael T.P."/>
            <person name="Miranda V.F.O."/>
            <person name="Varani A.M."/>
        </authorList>
    </citation>
    <scope>NUCLEOTIDE SEQUENCE</scope>
</reference>
<gene>
    <name evidence="1" type="ORF">AEK19_MT1531</name>
</gene>
<geneLocation type="mitochondrion" evidence="1"/>
<keyword evidence="1" id="KW-0496">Mitochondrion</keyword>